<organism evidence="1 2">
    <name type="scientific">Saxibacter everestensis</name>
    <dbReference type="NCBI Taxonomy" id="2909229"/>
    <lineage>
        <taxon>Bacteria</taxon>
        <taxon>Bacillati</taxon>
        <taxon>Actinomycetota</taxon>
        <taxon>Actinomycetes</taxon>
        <taxon>Micrococcales</taxon>
        <taxon>Brevibacteriaceae</taxon>
        <taxon>Saxibacter</taxon>
    </lineage>
</organism>
<dbReference type="Gene3D" id="3.30.160.250">
    <property type="match status" value="1"/>
</dbReference>
<name>A0ABY8QUT4_9MICO</name>
<dbReference type="EMBL" id="CP090958">
    <property type="protein sequence ID" value="WGW12765.1"/>
    <property type="molecule type" value="Genomic_DNA"/>
</dbReference>
<dbReference type="RefSeq" id="WP_349639569.1">
    <property type="nucleotide sequence ID" value="NZ_CP090958.1"/>
</dbReference>
<accession>A0ABY8QUT4</accession>
<keyword evidence="2" id="KW-1185">Reference proteome</keyword>
<evidence type="ECO:0008006" key="3">
    <source>
        <dbReference type="Google" id="ProtNLM"/>
    </source>
</evidence>
<gene>
    <name evidence="1" type="ORF">LWF01_03040</name>
</gene>
<protein>
    <recommendedName>
        <fullName evidence="3">Antitoxin HicB</fullName>
    </recommendedName>
</protein>
<dbReference type="Proteomes" id="UP001209083">
    <property type="component" value="Chromosome"/>
</dbReference>
<dbReference type="InterPro" id="IPR035069">
    <property type="entry name" value="TTHA1013/TTHA0281-like"/>
</dbReference>
<sequence>MSYTVTVTREEGQWLADVPDVPGAHTFARTLPALDKAVREVIVLMDDLDDDAKIALTYDFQVDDDAVLTAAHVGSERVALAEKEAALHVETREAITALQANGYSVRDAAALLHVTPGRVSQLTN</sequence>
<proteinExistence type="predicted"/>
<evidence type="ECO:0000313" key="2">
    <source>
        <dbReference type="Proteomes" id="UP001209083"/>
    </source>
</evidence>
<reference evidence="1 2" key="1">
    <citation type="submission" date="2023-05" db="EMBL/GenBank/DDBJ databases">
        <title>Lithophilousrod everest ZFBP1038 complete genpme.</title>
        <authorList>
            <person name="Tian M."/>
        </authorList>
    </citation>
    <scope>NUCLEOTIDE SEQUENCE [LARGE SCALE GENOMIC DNA]</scope>
    <source>
        <strain evidence="1 2">ZFBP1038</strain>
    </source>
</reference>
<evidence type="ECO:0000313" key="1">
    <source>
        <dbReference type="EMBL" id="WGW12765.1"/>
    </source>
</evidence>
<dbReference type="SUPFAM" id="SSF143100">
    <property type="entry name" value="TTHA1013/TTHA0281-like"/>
    <property type="match status" value="1"/>
</dbReference>